<dbReference type="EMBL" id="BMRG01000014">
    <property type="protein sequence ID" value="GGP74379.1"/>
    <property type="molecule type" value="Genomic_DNA"/>
</dbReference>
<name>A0A918ARV5_9PSEU</name>
<dbReference type="Proteomes" id="UP000639606">
    <property type="component" value="Unassembled WGS sequence"/>
</dbReference>
<evidence type="ECO:0000256" key="1">
    <source>
        <dbReference type="SAM" id="MobiDB-lite"/>
    </source>
</evidence>
<comment type="caution">
    <text evidence="2">The sequence shown here is derived from an EMBL/GenBank/DDBJ whole genome shotgun (WGS) entry which is preliminary data.</text>
</comment>
<dbReference type="AntiFam" id="ANF00178">
    <property type="entry name" value="Shadow ORF (opposite dhbF)"/>
</dbReference>
<evidence type="ECO:0000313" key="2">
    <source>
        <dbReference type="EMBL" id="GGP74379.1"/>
    </source>
</evidence>
<feature type="region of interest" description="Disordered" evidence="1">
    <location>
        <begin position="343"/>
        <end position="372"/>
    </location>
</feature>
<sequence length="372" mass="41149">MLRQQRAGPVHDIGRGVVDQQVLVVQDDHVRRQVGGQPPGLRAHRQQHGRGCVAEQEADAVDRLHRVDRQVCGPGLEHAEHCGDELGPTREQQCHHGSRPQTAIDQVMCQPVRRLVQRGVRQFLPTADHRGGVRCAARLSLEELGNRGTEVGDITGALATPLEARQLGVAEQPHGTDRDVGGLRDQREEPQHLVRQRLDGREVQRVRPVVEVKPQRAARSDDERQRVVRRVAAARHDAGDGEPALHDGSTRRVVLERAQRVEQLAAALAVVEPEVLVRQEGGLLRLQALQQAEQLLARVQRDAQRYGVDEHADHRLDAVELRWPAGHRDTGDDVVAAGEAAEHETPDALHDGVQRQPVHTRPPRKGACVLLG</sequence>
<feature type="compositionally biased region" description="Basic and acidic residues" evidence="1">
    <location>
        <begin position="343"/>
        <end position="353"/>
    </location>
</feature>
<keyword evidence="3" id="KW-1185">Reference proteome</keyword>
<organism evidence="2 3">
    <name type="scientific">Saccharothrix coeruleofusca</name>
    <dbReference type="NCBI Taxonomy" id="33919"/>
    <lineage>
        <taxon>Bacteria</taxon>
        <taxon>Bacillati</taxon>
        <taxon>Actinomycetota</taxon>
        <taxon>Actinomycetes</taxon>
        <taxon>Pseudonocardiales</taxon>
        <taxon>Pseudonocardiaceae</taxon>
        <taxon>Saccharothrix</taxon>
    </lineage>
</organism>
<reference evidence="2" key="1">
    <citation type="journal article" date="2014" name="Int. J. Syst. Evol. Microbiol.">
        <title>Complete genome sequence of Corynebacterium casei LMG S-19264T (=DSM 44701T), isolated from a smear-ripened cheese.</title>
        <authorList>
            <consortium name="US DOE Joint Genome Institute (JGI-PGF)"/>
            <person name="Walter F."/>
            <person name="Albersmeier A."/>
            <person name="Kalinowski J."/>
            <person name="Ruckert C."/>
        </authorList>
    </citation>
    <scope>NUCLEOTIDE SEQUENCE</scope>
    <source>
        <strain evidence="2">JCM 3313</strain>
    </source>
</reference>
<reference evidence="2" key="2">
    <citation type="submission" date="2020-09" db="EMBL/GenBank/DDBJ databases">
        <authorList>
            <person name="Sun Q."/>
            <person name="Ohkuma M."/>
        </authorList>
    </citation>
    <scope>NUCLEOTIDE SEQUENCE</scope>
    <source>
        <strain evidence="2">JCM 3313</strain>
    </source>
</reference>
<proteinExistence type="predicted"/>
<protein>
    <submittedName>
        <fullName evidence="2">Uncharacterized protein</fullName>
    </submittedName>
</protein>
<gene>
    <name evidence="2" type="ORF">GCM10010185_54920</name>
</gene>
<dbReference type="AlphaFoldDB" id="A0A918ARV5"/>
<evidence type="ECO:0000313" key="3">
    <source>
        <dbReference type="Proteomes" id="UP000639606"/>
    </source>
</evidence>
<accession>A0A918ARV5</accession>